<dbReference type="EMBL" id="MIGX01000062">
    <property type="protein sequence ID" value="PPT90338.1"/>
    <property type="molecule type" value="Genomic_DNA"/>
</dbReference>
<dbReference type="SUPFAM" id="SSF54637">
    <property type="entry name" value="Thioesterase/thiol ester dehydrase-isomerase"/>
    <property type="match status" value="1"/>
</dbReference>
<dbReference type="CDD" id="cd03443">
    <property type="entry name" value="PaaI_thioesterase"/>
    <property type="match status" value="1"/>
</dbReference>
<evidence type="ECO:0000313" key="4">
    <source>
        <dbReference type="EMBL" id="PPT90338.1"/>
    </source>
</evidence>
<keyword evidence="5" id="KW-1185">Reference proteome</keyword>
<dbReference type="AlphaFoldDB" id="A0A2S6ZDJ7"/>
<comment type="similarity">
    <text evidence="1">Belongs to the thioesterase PaaI family.</text>
</comment>
<name>A0A2S6ZDJ7_9XANT</name>
<evidence type="ECO:0000256" key="1">
    <source>
        <dbReference type="ARBA" id="ARBA00008324"/>
    </source>
</evidence>
<evidence type="ECO:0000313" key="5">
    <source>
        <dbReference type="Proteomes" id="UP000239898"/>
    </source>
</evidence>
<sequence length="144" mass="15108">MAFREPVDLAALNASAGDTLIAHLGIVFTAAGPDWLRATMPVDARTRQPYGLLHGGASVVLAETLGSSAGNLCVEPDQICVGLEINANHLRAARAGMVAGTARPLHVGRTIQVWEIRIEDAAAKPVCVSRLTLAVIARPQAPTR</sequence>
<dbReference type="NCBIfam" id="TIGR00369">
    <property type="entry name" value="unchar_dom_1"/>
    <property type="match status" value="1"/>
</dbReference>
<gene>
    <name evidence="4" type="ORF">XthCFBP4691_12855</name>
</gene>
<comment type="caution">
    <text evidence="4">The sequence shown here is derived from an EMBL/GenBank/DDBJ whole genome shotgun (WGS) entry which is preliminary data.</text>
</comment>
<dbReference type="OrthoDB" id="9798208at2"/>
<keyword evidence="2" id="KW-0378">Hydrolase</keyword>
<protein>
    <submittedName>
        <fullName evidence="4">Thioesterase</fullName>
    </submittedName>
</protein>
<reference evidence="4 5" key="1">
    <citation type="submission" date="2016-08" db="EMBL/GenBank/DDBJ databases">
        <title>Evolution of the type three secretion system and type three effector repertoires in Xanthomonas.</title>
        <authorList>
            <person name="Merda D."/>
            <person name="Briand M."/>
            <person name="Bosis E."/>
            <person name="Rousseau C."/>
            <person name="Portier P."/>
            <person name="Jacques M.-A."/>
            <person name="Fischer-Le Saux M."/>
        </authorList>
    </citation>
    <scope>NUCLEOTIDE SEQUENCE [LARGE SCALE GENOMIC DNA]</scope>
    <source>
        <strain evidence="4 5">CFBP 4691</strain>
    </source>
</reference>
<dbReference type="Proteomes" id="UP000239898">
    <property type="component" value="Unassembled WGS sequence"/>
</dbReference>
<feature type="domain" description="Thioesterase" evidence="3">
    <location>
        <begin position="50"/>
        <end position="121"/>
    </location>
</feature>
<dbReference type="GO" id="GO:0005829">
    <property type="term" value="C:cytosol"/>
    <property type="evidence" value="ECO:0007669"/>
    <property type="project" value="TreeGrafter"/>
</dbReference>
<accession>A0A2S6ZDJ7</accession>
<dbReference type="Pfam" id="PF03061">
    <property type="entry name" value="4HBT"/>
    <property type="match status" value="1"/>
</dbReference>
<dbReference type="PANTHER" id="PTHR43240:SF5">
    <property type="entry name" value="1,4-DIHYDROXY-2-NAPHTHOYL-COA THIOESTERASE 1"/>
    <property type="match status" value="1"/>
</dbReference>
<organism evidence="4 5">
    <name type="scientific">Xanthomonas theicola</name>
    <dbReference type="NCBI Taxonomy" id="56464"/>
    <lineage>
        <taxon>Bacteria</taxon>
        <taxon>Pseudomonadati</taxon>
        <taxon>Pseudomonadota</taxon>
        <taxon>Gammaproteobacteria</taxon>
        <taxon>Lysobacterales</taxon>
        <taxon>Lysobacteraceae</taxon>
        <taxon>Xanthomonas</taxon>
    </lineage>
</organism>
<evidence type="ECO:0000256" key="2">
    <source>
        <dbReference type="ARBA" id="ARBA00022801"/>
    </source>
</evidence>
<dbReference type="PANTHER" id="PTHR43240">
    <property type="entry name" value="1,4-DIHYDROXY-2-NAPHTHOYL-COA THIOESTERASE 1"/>
    <property type="match status" value="1"/>
</dbReference>
<dbReference type="InterPro" id="IPR003736">
    <property type="entry name" value="PAAI_dom"/>
</dbReference>
<dbReference type="GO" id="GO:0061522">
    <property type="term" value="F:1,4-dihydroxy-2-naphthoyl-CoA thioesterase activity"/>
    <property type="evidence" value="ECO:0007669"/>
    <property type="project" value="TreeGrafter"/>
</dbReference>
<dbReference type="InterPro" id="IPR029069">
    <property type="entry name" value="HotDog_dom_sf"/>
</dbReference>
<dbReference type="Gene3D" id="3.10.129.10">
    <property type="entry name" value="Hotdog Thioesterase"/>
    <property type="match status" value="1"/>
</dbReference>
<proteinExistence type="inferred from homology"/>
<dbReference type="RefSeq" id="WP_128420789.1">
    <property type="nucleotide sequence ID" value="NZ_CP049017.1"/>
</dbReference>
<dbReference type="InterPro" id="IPR006683">
    <property type="entry name" value="Thioestr_dom"/>
</dbReference>
<evidence type="ECO:0000259" key="3">
    <source>
        <dbReference type="Pfam" id="PF03061"/>
    </source>
</evidence>